<name>G0QSB6_ICHMU</name>
<dbReference type="eggNOG" id="KOG2158">
    <property type="taxonomic scope" value="Eukaryota"/>
</dbReference>
<keyword evidence="1 4" id="KW-0436">Ligase</keyword>
<evidence type="ECO:0000256" key="2">
    <source>
        <dbReference type="ARBA" id="ARBA00022741"/>
    </source>
</evidence>
<gene>
    <name evidence="4" type="ORF">IMG5_100120</name>
</gene>
<dbReference type="GeneID" id="14908020"/>
<dbReference type="AlphaFoldDB" id="G0QSB6"/>
<dbReference type="PANTHER" id="PTHR12241:SF147">
    <property type="entry name" value="TUBULIN POLYGLUTAMYLASE TTLL7"/>
    <property type="match status" value="1"/>
</dbReference>
<dbReference type="Proteomes" id="UP000008983">
    <property type="component" value="Unassembled WGS sequence"/>
</dbReference>
<dbReference type="GO" id="GO:0004835">
    <property type="term" value="F:tubulin-tyrosine ligase activity"/>
    <property type="evidence" value="ECO:0007669"/>
    <property type="project" value="UniProtKB-EC"/>
</dbReference>
<sequence>MSSHQKINHFPGMYTLARKNDLAKNLKKMKKQFPDQYDFFPQTWLLPADYNELRIEFEKISKGKCKTFIVKPEASCQGRGIFLTRTLDDLNYNDHYVVQRYLHKPLLIDGLKFDFRIYVLLAGTDPLRIYIFKEGLARLSTEKYEPPNRENLDNLCMHLTNYAINKDNPNFQFNEDENHMDIGNKRSMTSVMLLLQQQGHDIFKLWEQIKVIITKTIVSAQPTLSHHYKSCQPDNYMNNMCFEILGFDIFLDANLKPYLLEINHTPSFTTDTPLDSLIKRNCIKDALILMNISQKTRNLIIQQRKEQLQKRVITGKKVKLTLEEKIQEQKKAQLKRDEYENKHLGNYEKVYPLNVNIYFNKFIFQIQLYILLGRR</sequence>
<evidence type="ECO:0000313" key="4">
    <source>
        <dbReference type="EMBL" id="EGR31863.1"/>
    </source>
</evidence>
<dbReference type="InParanoid" id="G0QSB6"/>
<dbReference type="GO" id="GO:0070740">
    <property type="term" value="F:tubulin-glutamic acid ligase activity"/>
    <property type="evidence" value="ECO:0007669"/>
    <property type="project" value="TreeGrafter"/>
</dbReference>
<accession>G0QSB6</accession>
<dbReference type="PROSITE" id="PS51221">
    <property type="entry name" value="TTL"/>
    <property type="match status" value="1"/>
</dbReference>
<dbReference type="Gene3D" id="3.30.470.20">
    <property type="entry name" value="ATP-grasp fold, B domain"/>
    <property type="match status" value="1"/>
</dbReference>
<dbReference type="OrthoDB" id="202825at2759"/>
<dbReference type="SUPFAM" id="SSF56059">
    <property type="entry name" value="Glutathione synthetase ATP-binding domain-like"/>
    <property type="match status" value="1"/>
</dbReference>
<dbReference type="RefSeq" id="XP_004035349.1">
    <property type="nucleotide sequence ID" value="XM_004035301.1"/>
</dbReference>
<reference evidence="4 5" key="1">
    <citation type="submission" date="2011-07" db="EMBL/GenBank/DDBJ databases">
        <authorList>
            <person name="Coyne R."/>
            <person name="Brami D."/>
            <person name="Johnson J."/>
            <person name="Hostetler J."/>
            <person name="Hannick L."/>
            <person name="Clark T."/>
            <person name="Cassidy-Hanley D."/>
            <person name="Inman J."/>
        </authorList>
    </citation>
    <scope>NUCLEOTIDE SEQUENCE [LARGE SCALE GENOMIC DNA]</scope>
    <source>
        <strain evidence="4 5">G5</strain>
    </source>
</reference>
<dbReference type="FunCoup" id="G0QSB6">
    <property type="interactions" value="5"/>
</dbReference>
<dbReference type="GO" id="GO:0005524">
    <property type="term" value="F:ATP binding"/>
    <property type="evidence" value="ECO:0007669"/>
    <property type="project" value="UniProtKB-KW"/>
</dbReference>
<protein>
    <submittedName>
        <fullName evidence="4">Tubulin-tyrosine ligase family protein, putative</fullName>
        <ecNumber evidence="4">6.3.2.25</ecNumber>
    </submittedName>
</protein>
<keyword evidence="3" id="KW-0067">ATP-binding</keyword>
<keyword evidence="2" id="KW-0547">Nucleotide-binding</keyword>
<dbReference type="EMBL" id="GL983809">
    <property type="protein sequence ID" value="EGR31863.1"/>
    <property type="molecule type" value="Genomic_DNA"/>
</dbReference>
<dbReference type="EC" id="6.3.2.25" evidence="4"/>
<dbReference type="Pfam" id="PF03133">
    <property type="entry name" value="TTL"/>
    <property type="match status" value="1"/>
</dbReference>
<keyword evidence="5" id="KW-1185">Reference proteome</keyword>
<dbReference type="GO" id="GO:0015631">
    <property type="term" value="F:tubulin binding"/>
    <property type="evidence" value="ECO:0007669"/>
    <property type="project" value="TreeGrafter"/>
</dbReference>
<evidence type="ECO:0000256" key="3">
    <source>
        <dbReference type="ARBA" id="ARBA00022840"/>
    </source>
</evidence>
<dbReference type="PANTHER" id="PTHR12241">
    <property type="entry name" value="TUBULIN POLYGLUTAMYLASE"/>
    <property type="match status" value="1"/>
</dbReference>
<proteinExistence type="predicted"/>
<dbReference type="GO" id="GO:0036064">
    <property type="term" value="C:ciliary basal body"/>
    <property type="evidence" value="ECO:0007669"/>
    <property type="project" value="TreeGrafter"/>
</dbReference>
<organism evidence="4 5">
    <name type="scientific">Ichthyophthirius multifiliis</name>
    <name type="common">White spot disease agent</name>
    <name type="synonym">Ich</name>
    <dbReference type="NCBI Taxonomy" id="5932"/>
    <lineage>
        <taxon>Eukaryota</taxon>
        <taxon>Sar</taxon>
        <taxon>Alveolata</taxon>
        <taxon>Ciliophora</taxon>
        <taxon>Intramacronucleata</taxon>
        <taxon>Oligohymenophorea</taxon>
        <taxon>Hymenostomatida</taxon>
        <taxon>Ophryoglenina</taxon>
        <taxon>Ichthyophthirius</taxon>
    </lineage>
</organism>
<evidence type="ECO:0000256" key="1">
    <source>
        <dbReference type="ARBA" id="ARBA00022598"/>
    </source>
</evidence>
<dbReference type="OMA" id="LFVSNAW"/>
<dbReference type="GO" id="GO:0000226">
    <property type="term" value="P:microtubule cytoskeleton organization"/>
    <property type="evidence" value="ECO:0007669"/>
    <property type="project" value="TreeGrafter"/>
</dbReference>
<dbReference type="InterPro" id="IPR004344">
    <property type="entry name" value="TTL/TTLL_fam"/>
</dbReference>
<evidence type="ECO:0000313" key="5">
    <source>
        <dbReference type="Proteomes" id="UP000008983"/>
    </source>
</evidence>